<proteinExistence type="predicted"/>
<organism evidence="1 2">
    <name type="scientific">Phreatobacter oligotrophus</name>
    <dbReference type="NCBI Taxonomy" id="1122261"/>
    <lineage>
        <taxon>Bacteria</taxon>
        <taxon>Pseudomonadati</taxon>
        <taxon>Pseudomonadota</taxon>
        <taxon>Alphaproteobacteria</taxon>
        <taxon>Hyphomicrobiales</taxon>
        <taxon>Phreatobacteraceae</taxon>
        <taxon>Phreatobacter</taxon>
    </lineage>
</organism>
<gene>
    <name evidence="1" type="ORF">C8P69_110126</name>
</gene>
<name>A0A2T4YY35_9HYPH</name>
<dbReference type="AlphaFoldDB" id="A0A2T4YY35"/>
<dbReference type="RefSeq" id="WP_108179136.1">
    <property type="nucleotide sequence ID" value="NZ_PZZL01000010.1"/>
</dbReference>
<comment type="caution">
    <text evidence="1">The sequence shown here is derived from an EMBL/GenBank/DDBJ whole genome shotgun (WGS) entry which is preliminary data.</text>
</comment>
<reference evidence="1 2" key="1">
    <citation type="submission" date="2018-04" db="EMBL/GenBank/DDBJ databases">
        <title>Genomic Encyclopedia of Archaeal and Bacterial Type Strains, Phase II (KMG-II): from individual species to whole genera.</title>
        <authorList>
            <person name="Goeker M."/>
        </authorList>
    </citation>
    <scope>NUCLEOTIDE SEQUENCE [LARGE SCALE GENOMIC DNA]</scope>
    <source>
        <strain evidence="1 2">DSM 25521</strain>
    </source>
</reference>
<dbReference type="OrthoDB" id="7495008at2"/>
<protein>
    <submittedName>
        <fullName evidence="1">Uncharacterized protein</fullName>
    </submittedName>
</protein>
<dbReference type="Proteomes" id="UP000241808">
    <property type="component" value="Unassembled WGS sequence"/>
</dbReference>
<dbReference type="EMBL" id="PZZL01000010">
    <property type="protein sequence ID" value="PTM51460.1"/>
    <property type="molecule type" value="Genomic_DNA"/>
</dbReference>
<evidence type="ECO:0000313" key="1">
    <source>
        <dbReference type="EMBL" id="PTM51460.1"/>
    </source>
</evidence>
<sequence length="242" mass="27469">MPFQPFLELADTHPALAHSPMLRGLTRTFAYIAENGPIGLTPSGAFKRVFVQWAAEAFDWPGHGPADLYAVNKVLNEWDFFRLAELHDLMLALTIGRHFKGEFRLTPFGKTFVGQPGRLFGLVAPFYLFRVDHARNSRLNEERLLGSWEIFLNVVNVEAEGGITAERLREVLYGPPEPGPRYDRIAGQLYIEVLRPMCWLGLLQIVGEERMASRDNVYAKTPLWHAALRLDTDASLRTIVKH</sequence>
<accession>A0A2T4YY35</accession>
<evidence type="ECO:0000313" key="2">
    <source>
        <dbReference type="Proteomes" id="UP000241808"/>
    </source>
</evidence>
<keyword evidence="2" id="KW-1185">Reference proteome</keyword>